<evidence type="ECO:0000256" key="9">
    <source>
        <dbReference type="PIRSR" id="PIRSR602401-1"/>
    </source>
</evidence>
<comment type="caution">
    <text evidence="12">The sequence shown here is derived from an EMBL/GenBank/DDBJ whole genome shotgun (WGS) entry which is preliminary data.</text>
</comment>
<evidence type="ECO:0000256" key="5">
    <source>
        <dbReference type="ARBA" id="ARBA00022723"/>
    </source>
</evidence>
<evidence type="ECO:0000256" key="4">
    <source>
        <dbReference type="ARBA" id="ARBA00022617"/>
    </source>
</evidence>
<keyword evidence="4 9" id="KW-0349">Heme</keyword>
<dbReference type="Proteomes" id="UP000759537">
    <property type="component" value="Unassembled WGS sequence"/>
</dbReference>
<protein>
    <submittedName>
        <fullName evidence="12">Cytochrome P450</fullName>
    </submittedName>
</protein>
<comment type="pathway">
    <text evidence="2">Secondary metabolite biosynthesis.</text>
</comment>
<dbReference type="InterPro" id="IPR002401">
    <property type="entry name" value="Cyt_P450_E_grp-I"/>
</dbReference>
<dbReference type="OrthoDB" id="2789670at2759"/>
<evidence type="ECO:0000256" key="6">
    <source>
        <dbReference type="ARBA" id="ARBA00023002"/>
    </source>
</evidence>
<keyword evidence="13" id="KW-1185">Reference proteome</keyword>
<dbReference type="InterPro" id="IPR017972">
    <property type="entry name" value="Cyt_P450_CS"/>
</dbReference>
<name>A0A9P5N1R9_9AGAM</name>
<keyword evidence="6 10" id="KW-0560">Oxidoreductase</keyword>
<keyword evidence="11" id="KW-1133">Transmembrane helix</keyword>
<accession>A0A9P5N1R9</accession>
<reference evidence="12" key="1">
    <citation type="submission" date="2019-10" db="EMBL/GenBank/DDBJ databases">
        <authorList>
            <consortium name="DOE Joint Genome Institute"/>
            <person name="Kuo A."/>
            <person name="Miyauchi S."/>
            <person name="Kiss E."/>
            <person name="Drula E."/>
            <person name="Kohler A."/>
            <person name="Sanchez-Garcia M."/>
            <person name="Andreopoulos B."/>
            <person name="Barry K.W."/>
            <person name="Bonito G."/>
            <person name="Buee M."/>
            <person name="Carver A."/>
            <person name="Chen C."/>
            <person name="Cichocki N."/>
            <person name="Clum A."/>
            <person name="Culley D."/>
            <person name="Crous P.W."/>
            <person name="Fauchery L."/>
            <person name="Girlanda M."/>
            <person name="Hayes R."/>
            <person name="Keri Z."/>
            <person name="LaButti K."/>
            <person name="Lipzen A."/>
            <person name="Lombard V."/>
            <person name="Magnuson J."/>
            <person name="Maillard F."/>
            <person name="Morin E."/>
            <person name="Murat C."/>
            <person name="Nolan M."/>
            <person name="Ohm R."/>
            <person name="Pangilinan J."/>
            <person name="Pereira M."/>
            <person name="Perotto S."/>
            <person name="Peter M."/>
            <person name="Riley R."/>
            <person name="Sitrit Y."/>
            <person name="Stielow B."/>
            <person name="Szollosi G."/>
            <person name="Zifcakova L."/>
            <person name="Stursova M."/>
            <person name="Spatafora J.W."/>
            <person name="Tedersoo L."/>
            <person name="Vaario L.-M."/>
            <person name="Yamada A."/>
            <person name="Yan M."/>
            <person name="Wang P."/>
            <person name="Xu J."/>
            <person name="Bruns T."/>
            <person name="Baldrian P."/>
            <person name="Vilgalys R."/>
            <person name="Henrissat B."/>
            <person name="Grigoriev I.V."/>
            <person name="Hibbett D."/>
            <person name="Nagy L.G."/>
            <person name="Martin F.M."/>
        </authorList>
    </citation>
    <scope>NUCLEOTIDE SEQUENCE</scope>
    <source>
        <strain evidence="12">Prilba</strain>
    </source>
</reference>
<dbReference type="PRINTS" id="PR00463">
    <property type="entry name" value="EP450I"/>
</dbReference>
<evidence type="ECO:0000313" key="12">
    <source>
        <dbReference type="EMBL" id="KAF8483955.1"/>
    </source>
</evidence>
<gene>
    <name evidence="12" type="ORF">DFH94DRAFT_626219</name>
</gene>
<evidence type="ECO:0000256" key="1">
    <source>
        <dbReference type="ARBA" id="ARBA00001971"/>
    </source>
</evidence>
<organism evidence="12 13">
    <name type="scientific">Russula ochroleuca</name>
    <dbReference type="NCBI Taxonomy" id="152965"/>
    <lineage>
        <taxon>Eukaryota</taxon>
        <taxon>Fungi</taxon>
        <taxon>Dikarya</taxon>
        <taxon>Basidiomycota</taxon>
        <taxon>Agaricomycotina</taxon>
        <taxon>Agaricomycetes</taxon>
        <taxon>Russulales</taxon>
        <taxon>Russulaceae</taxon>
        <taxon>Russula</taxon>
    </lineage>
</organism>
<keyword evidence="7 9" id="KW-0408">Iron</keyword>
<dbReference type="GO" id="GO:0004497">
    <property type="term" value="F:monooxygenase activity"/>
    <property type="evidence" value="ECO:0007669"/>
    <property type="project" value="UniProtKB-KW"/>
</dbReference>
<keyword evidence="5 9" id="KW-0479">Metal-binding</keyword>
<evidence type="ECO:0000256" key="10">
    <source>
        <dbReference type="RuleBase" id="RU000461"/>
    </source>
</evidence>
<dbReference type="Gene3D" id="1.10.630.10">
    <property type="entry name" value="Cytochrome P450"/>
    <property type="match status" value="1"/>
</dbReference>
<sequence>MEGVASNPLPLITLSLPLKGILFCLFVTFIVSYVRRSRLRLPPQPNRLPIIGNLFQLTDRRWLYSRDCKERFGEVMYLDVLGKPIIIFNSLESASEMMEHRASNSSGRPRLIVASEIILGGLAMSLMDHGELWRRMRRAAHEALTKVAVQHYHPIQTKEATILVSALLADPENREQHIQRTAASAIMSITYDYPTLASGLDKVVQDMDRSLHWAARAAAGISLVEFFPWMIHIPQRFAKWKRDALKQAAERSEMLLRLFNRVKIDLVSVGVRPSFSASLIEHQDRNRLSEREMAFLAGTIGGGLETTSTTLMWWTLAMVAFPEAQRRAQAELDAVVGRARLPTYADAPRLPYVRAIIREVLRWRPPLRLGLPHTVAEDDWYEGMFIPKGATCMANIWHCNRDRSVFGDDADEFKPGRHLGENGELLPGPKDTNQEGHVSFGFGRRVCVGRHLANDSLFIHTARILWAATLKCGRDENGEELPPDTSAFVEMGVISRPPPFDCVIAPRFPEVQPILVEERESFGD</sequence>
<dbReference type="CDD" id="cd11065">
    <property type="entry name" value="CYP64-like"/>
    <property type="match status" value="1"/>
</dbReference>
<evidence type="ECO:0000256" key="3">
    <source>
        <dbReference type="ARBA" id="ARBA00010617"/>
    </source>
</evidence>
<dbReference type="InterPro" id="IPR036396">
    <property type="entry name" value="Cyt_P450_sf"/>
</dbReference>
<dbReference type="SUPFAM" id="SSF48264">
    <property type="entry name" value="Cytochrome P450"/>
    <property type="match status" value="1"/>
</dbReference>
<reference evidence="12" key="2">
    <citation type="journal article" date="2020" name="Nat. Commun.">
        <title>Large-scale genome sequencing of mycorrhizal fungi provides insights into the early evolution of symbiotic traits.</title>
        <authorList>
            <person name="Miyauchi S."/>
            <person name="Kiss E."/>
            <person name="Kuo A."/>
            <person name="Drula E."/>
            <person name="Kohler A."/>
            <person name="Sanchez-Garcia M."/>
            <person name="Morin E."/>
            <person name="Andreopoulos B."/>
            <person name="Barry K.W."/>
            <person name="Bonito G."/>
            <person name="Buee M."/>
            <person name="Carver A."/>
            <person name="Chen C."/>
            <person name="Cichocki N."/>
            <person name="Clum A."/>
            <person name="Culley D."/>
            <person name="Crous P.W."/>
            <person name="Fauchery L."/>
            <person name="Girlanda M."/>
            <person name="Hayes R.D."/>
            <person name="Keri Z."/>
            <person name="LaButti K."/>
            <person name="Lipzen A."/>
            <person name="Lombard V."/>
            <person name="Magnuson J."/>
            <person name="Maillard F."/>
            <person name="Murat C."/>
            <person name="Nolan M."/>
            <person name="Ohm R.A."/>
            <person name="Pangilinan J."/>
            <person name="Pereira M.F."/>
            <person name="Perotto S."/>
            <person name="Peter M."/>
            <person name="Pfister S."/>
            <person name="Riley R."/>
            <person name="Sitrit Y."/>
            <person name="Stielow J.B."/>
            <person name="Szollosi G."/>
            <person name="Zifcakova L."/>
            <person name="Stursova M."/>
            <person name="Spatafora J.W."/>
            <person name="Tedersoo L."/>
            <person name="Vaario L.M."/>
            <person name="Yamada A."/>
            <person name="Yan M."/>
            <person name="Wang P."/>
            <person name="Xu J."/>
            <person name="Bruns T."/>
            <person name="Baldrian P."/>
            <person name="Vilgalys R."/>
            <person name="Dunand C."/>
            <person name="Henrissat B."/>
            <person name="Grigoriev I.V."/>
            <person name="Hibbett D."/>
            <person name="Nagy L.G."/>
            <person name="Martin F.M."/>
        </authorList>
    </citation>
    <scope>NUCLEOTIDE SEQUENCE</scope>
    <source>
        <strain evidence="12">Prilba</strain>
    </source>
</reference>
<dbReference type="PRINTS" id="PR00385">
    <property type="entry name" value="P450"/>
</dbReference>
<dbReference type="PROSITE" id="PS00086">
    <property type="entry name" value="CYTOCHROME_P450"/>
    <property type="match status" value="1"/>
</dbReference>
<dbReference type="AlphaFoldDB" id="A0A9P5N1R9"/>
<dbReference type="Pfam" id="PF00067">
    <property type="entry name" value="p450"/>
    <property type="match status" value="1"/>
</dbReference>
<feature type="binding site" description="axial binding residue" evidence="9">
    <location>
        <position position="447"/>
    </location>
    <ligand>
        <name>heme</name>
        <dbReference type="ChEBI" id="CHEBI:30413"/>
    </ligand>
    <ligandPart>
        <name>Fe</name>
        <dbReference type="ChEBI" id="CHEBI:18248"/>
    </ligandPart>
</feature>
<evidence type="ECO:0000313" key="13">
    <source>
        <dbReference type="Proteomes" id="UP000759537"/>
    </source>
</evidence>
<keyword evidence="11" id="KW-0812">Transmembrane</keyword>
<dbReference type="PANTHER" id="PTHR46300">
    <property type="entry name" value="P450, PUTATIVE (EUROFUNG)-RELATED-RELATED"/>
    <property type="match status" value="1"/>
</dbReference>
<dbReference type="InterPro" id="IPR001128">
    <property type="entry name" value="Cyt_P450"/>
</dbReference>
<dbReference type="GO" id="GO:0016705">
    <property type="term" value="F:oxidoreductase activity, acting on paired donors, with incorporation or reduction of molecular oxygen"/>
    <property type="evidence" value="ECO:0007669"/>
    <property type="project" value="InterPro"/>
</dbReference>
<evidence type="ECO:0000256" key="7">
    <source>
        <dbReference type="ARBA" id="ARBA00023004"/>
    </source>
</evidence>
<keyword evidence="11" id="KW-0472">Membrane</keyword>
<evidence type="ECO:0000256" key="11">
    <source>
        <dbReference type="SAM" id="Phobius"/>
    </source>
</evidence>
<evidence type="ECO:0000256" key="2">
    <source>
        <dbReference type="ARBA" id="ARBA00005179"/>
    </source>
</evidence>
<feature type="transmembrane region" description="Helical" evidence="11">
    <location>
        <begin position="12"/>
        <end position="34"/>
    </location>
</feature>
<dbReference type="InterPro" id="IPR050364">
    <property type="entry name" value="Cytochrome_P450_fung"/>
</dbReference>
<comment type="cofactor">
    <cofactor evidence="1 9">
        <name>heme</name>
        <dbReference type="ChEBI" id="CHEBI:30413"/>
    </cofactor>
</comment>
<dbReference type="EMBL" id="WHVB01000004">
    <property type="protein sequence ID" value="KAF8483955.1"/>
    <property type="molecule type" value="Genomic_DNA"/>
</dbReference>
<comment type="similarity">
    <text evidence="3 10">Belongs to the cytochrome P450 family.</text>
</comment>
<keyword evidence="8 10" id="KW-0503">Monooxygenase</keyword>
<dbReference type="GO" id="GO:0020037">
    <property type="term" value="F:heme binding"/>
    <property type="evidence" value="ECO:0007669"/>
    <property type="project" value="InterPro"/>
</dbReference>
<dbReference type="PANTHER" id="PTHR46300:SF7">
    <property type="entry name" value="P450, PUTATIVE (EUROFUNG)-RELATED"/>
    <property type="match status" value="1"/>
</dbReference>
<proteinExistence type="inferred from homology"/>
<dbReference type="GO" id="GO:0005506">
    <property type="term" value="F:iron ion binding"/>
    <property type="evidence" value="ECO:0007669"/>
    <property type="project" value="InterPro"/>
</dbReference>
<evidence type="ECO:0000256" key="8">
    <source>
        <dbReference type="ARBA" id="ARBA00023033"/>
    </source>
</evidence>